<reference evidence="1 2" key="1">
    <citation type="submission" date="2020-07" db="EMBL/GenBank/DDBJ databases">
        <title>Endozoicomonas sp. nov., isolated from sediment.</title>
        <authorList>
            <person name="Gu T."/>
        </authorList>
    </citation>
    <scope>NUCLEOTIDE SEQUENCE [LARGE SCALE GENOMIC DNA]</scope>
    <source>
        <strain evidence="1 2">SM1973</strain>
    </source>
</reference>
<name>A0A853IE48_9GAMM</name>
<dbReference type="RefSeq" id="WP_180572045.1">
    <property type="nucleotide sequence ID" value="NZ_JACCKB010000274.1"/>
</dbReference>
<gene>
    <name evidence="1" type="ORF">H0A36_29295</name>
</gene>
<protein>
    <submittedName>
        <fullName evidence="1">Uncharacterized protein</fullName>
    </submittedName>
</protein>
<sequence>MDAPPLIEQYDLNFEEGLFCAATLPMIDIFYDMQPNEIFTDNFLRLAAMAY</sequence>
<dbReference type="EMBL" id="JACCKB010000274">
    <property type="protein sequence ID" value="NYZ70112.1"/>
    <property type="molecule type" value="Genomic_DNA"/>
</dbReference>
<proteinExistence type="predicted"/>
<evidence type="ECO:0000313" key="1">
    <source>
        <dbReference type="EMBL" id="NYZ70112.1"/>
    </source>
</evidence>
<dbReference type="AlphaFoldDB" id="A0A853IE48"/>
<comment type="caution">
    <text evidence="1">The sequence shown here is derived from an EMBL/GenBank/DDBJ whole genome shotgun (WGS) entry which is preliminary data.</text>
</comment>
<keyword evidence="2" id="KW-1185">Reference proteome</keyword>
<dbReference type="Proteomes" id="UP000569732">
    <property type="component" value="Unassembled WGS sequence"/>
</dbReference>
<accession>A0A853IE48</accession>
<evidence type="ECO:0000313" key="2">
    <source>
        <dbReference type="Proteomes" id="UP000569732"/>
    </source>
</evidence>
<organism evidence="1 2">
    <name type="scientific">Spartinivicinus marinus</name>
    <dbReference type="NCBI Taxonomy" id="2994442"/>
    <lineage>
        <taxon>Bacteria</taxon>
        <taxon>Pseudomonadati</taxon>
        <taxon>Pseudomonadota</taxon>
        <taxon>Gammaproteobacteria</taxon>
        <taxon>Oceanospirillales</taxon>
        <taxon>Zooshikellaceae</taxon>
        <taxon>Spartinivicinus</taxon>
    </lineage>
</organism>